<keyword evidence="5" id="KW-1185">Reference proteome</keyword>
<sequence length="137" mass="14773">MDDIDDLFVGRLMSSSLYTVAPDTLVEEAATDMLDRGIGSVVVVDDDGRLEGLLTTTDFVRIVAERRPKDETPVSSYMSTDVVTTTARESIRDAADSMVAHGFHHLPVVDDDGVVIGIVTTTDLTAYVSQIEAPSPE</sequence>
<keyword evidence="1 2" id="KW-0129">CBS domain</keyword>
<evidence type="ECO:0000313" key="4">
    <source>
        <dbReference type="EMBL" id="ESP89173.1"/>
    </source>
</evidence>
<dbReference type="InterPro" id="IPR051257">
    <property type="entry name" value="Diverse_CBS-Domain"/>
</dbReference>
<reference evidence="4 5" key="1">
    <citation type="journal article" date="2013" name="Genome Announc.">
        <title>Draft Genome Sequence of 'Candidatus Halobonum tyrrellensis' Strain G22, Isolated from the Hypersaline Waters of Lake Tyrrell, Australia.</title>
        <authorList>
            <person name="Ugalde J.A."/>
            <person name="Narasingarao P."/>
            <person name="Kuo S."/>
            <person name="Podell S."/>
            <person name="Allen E.E."/>
        </authorList>
    </citation>
    <scope>NUCLEOTIDE SEQUENCE [LARGE SCALE GENOMIC DNA]</scope>
    <source>
        <strain evidence="4 5">G22</strain>
    </source>
</reference>
<dbReference type="PROSITE" id="PS51371">
    <property type="entry name" value="CBS"/>
    <property type="match status" value="2"/>
</dbReference>
<feature type="domain" description="CBS" evidence="3">
    <location>
        <begin position="78"/>
        <end position="135"/>
    </location>
</feature>
<evidence type="ECO:0000256" key="2">
    <source>
        <dbReference type="PROSITE-ProRule" id="PRU00703"/>
    </source>
</evidence>
<gene>
    <name evidence="4" type="ORF">K933_05293</name>
</gene>
<dbReference type="eggNOG" id="arCOG00606">
    <property type="taxonomic scope" value="Archaea"/>
</dbReference>
<dbReference type="InterPro" id="IPR000644">
    <property type="entry name" value="CBS_dom"/>
</dbReference>
<accession>V4HGD1</accession>
<dbReference type="Gene3D" id="3.10.580.10">
    <property type="entry name" value="CBS-domain"/>
    <property type="match status" value="1"/>
</dbReference>
<dbReference type="PANTHER" id="PTHR43080:SF2">
    <property type="entry name" value="CBS DOMAIN-CONTAINING PROTEIN"/>
    <property type="match status" value="1"/>
</dbReference>
<evidence type="ECO:0000259" key="3">
    <source>
        <dbReference type="PROSITE" id="PS51371"/>
    </source>
</evidence>
<protein>
    <submittedName>
        <fullName evidence="4">CBS domain containing protein</fullName>
    </submittedName>
</protein>
<dbReference type="Pfam" id="PF00571">
    <property type="entry name" value="CBS"/>
    <property type="match status" value="2"/>
</dbReference>
<feature type="domain" description="CBS" evidence="3">
    <location>
        <begin position="13"/>
        <end position="71"/>
    </location>
</feature>
<evidence type="ECO:0000256" key="1">
    <source>
        <dbReference type="ARBA" id="ARBA00023122"/>
    </source>
</evidence>
<dbReference type="AlphaFoldDB" id="V4HGD1"/>
<dbReference type="InterPro" id="IPR046342">
    <property type="entry name" value="CBS_dom_sf"/>
</dbReference>
<dbReference type="PANTHER" id="PTHR43080">
    <property type="entry name" value="CBS DOMAIN-CONTAINING PROTEIN CBSX3, MITOCHONDRIAL"/>
    <property type="match status" value="1"/>
</dbReference>
<evidence type="ECO:0000313" key="5">
    <source>
        <dbReference type="Proteomes" id="UP000017840"/>
    </source>
</evidence>
<dbReference type="SUPFAM" id="SSF54631">
    <property type="entry name" value="CBS-domain pair"/>
    <property type="match status" value="1"/>
</dbReference>
<dbReference type="STRING" id="1324957.K933_05293"/>
<name>V4HGD1_9EURY</name>
<dbReference type="PATRIC" id="fig|1324957.4.peg.1074"/>
<dbReference type="Proteomes" id="UP000017840">
    <property type="component" value="Unassembled WGS sequence"/>
</dbReference>
<dbReference type="EMBL" id="ASGZ01000016">
    <property type="protein sequence ID" value="ESP89173.1"/>
    <property type="molecule type" value="Genomic_DNA"/>
</dbReference>
<proteinExistence type="predicted"/>
<comment type="caution">
    <text evidence="4">The sequence shown here is derived from an EMBL/GenBank/DDBJ whole genome shotgun (WGS) entry which is preliminary data.</text>
</comment>
<dbReference type="CDD" id="cd09836">
    <property type="entry name" value="CBS_pair_arch"/>
    <property type="match status" value="1"/>
</dbReference>
<organism evidence="4 5">
    <name type="scientific">Candidatus Halobonum tyrrellensis G22</name>
    <dbReference type="NCBI Taxonomy" id="1324957"/>
    <lineage>
        <taxon>Archaea</taxon>
        <taxon>Methanobacteriati</taxon>
        <taxon>Methanobacteriota</taxon>
        <taxon>Stenosarchaea group</taxon>
        <taxon>Halobacteria</taxon>
        <taxon>Halobacteriales</taxon>
        <taxon>Haloferacaceae</taxon>
        <taxon>Candidatus Halobonum</taxon>
    </lineage>
</organism>
<dbReference type="SMART" id="SM00116">
    <property type="entry name" value="CBS"/>
    <property type="match status" value="2"/>
</dbReference>